<reference evidence="3" key="1">
    <citation type="submission" date="2025-08" db="UniProtKB">
        <authorList>
            <consortium name="RefSeq"/>
        </authorList>
    </citation>
    <scope>IDENTIFICATION</scope>
</reference>
<dbReference type="InterPro" id="IPR041898">
    <property type="entry name" value="MAGE_WH1"/>
</dbReference>
<name>A0ABM0L469_MICOH</name>
<dbReference type="SMART" id="SM01373">
    <property type="entry name" value="MAGE"/>
    <property type="match status" value="1"/>
</dbReference>
<dbReference type="Gene3D" id="1.10.10.1210">
    <property type="entry name" value="MAGE homology domain, winged helix WH2 motif"/>
    <property type="match status" value="1"/>
</dbReference>
<dbReference type="Proteomes" id="UP000694915">
    <property type="component" value="Chromosome X"/>
</dbReference>
<evidence type="ECO:0000313" key="3">
    <source>
        <dbReference type="RefSeq" id="XP_005358597.1"/>
    </source>
</evidence>
<dbReference type="PANTHER" id="PTHR11736">
    <property type="entry name" value="MELANOMA-ASSOCIATED ANTIGEN MAGE ANTIGEN"/>
    <property type="match status" value="1"/>
</dbReference>
<sequence length="354" mass="41124">MEEWEEYEKEGDEEEDEEIREYDNYDTSSIPFSYLNVSLPTLTPTFPTTFSSSFLFQCTEEEGYASGILTPQKAQSSIASTFQRTLDEENNHTEDEESPGIIQSSKDTQSLLNSQLKEKMTDLVYAMIFKYQVKEPITKAEMLEIISKEYRKQFHVIFMDASKCLYMLFGIDIKEDYAIRNSYNFANSLNLTYEEKLSGHQRMPRNGFLIFILGLIFIEGNCASEESIWEFLNTMGIYDGEVHPIYGEPRKFLTRDLVQQNYLTYQQVSNSHPPCFEFLWGPRAHAETTKMKVLEFLARINERDPLSFLFLYEEALREEEERAWAQSMSPNISQVTLTSGHTFPACTQSDGFVF</sequence>
<dbReference type="RefSeq" id="XP_005358597.1">
    <property type="nucleotide sequence ID" value="XM_005358540.1"/>
</dbReference>
<keyword evidence="2" id="KW-1185">Reference proteome</keyword>
<feature type="domain" description="MAGE" evidence="1">
    <location>
        <begin position="116"/>
        <end position="315"/>
    </location>
</feature>
<evidence type="ECO:0000259" key="1">
    <source>
        <dbReference type="PROSITE" id="PS50838"/>
    </source>
</evidence>
<organism evidence="2 3">
    <name type="scientific">Microtus ochrogaster</name>
    <name type="common">Prairie vole</name>
    <dbReference type="NCBI Taxonomy" id="79684"/>
    <lineage>
        <taxon>Eukaryota</taxon>
        <taxon>Metazoa</taxon>
        <taxon>Chordata</taxon>
        <taxon>Craniata</taxon>
        <taxon>Vertebrata</taxon>
        <taxon>Euteleostomi</taxon>
        <taxon>Mammalia</taxon>
        <taxon>Eutheria</taxon>
        <taxon>Euarchontoglires</taxon>
        <taxon>Glires</taxon>
        <taxon>Rodentia</taxon>
        <taxon>Myomorpha</taxon>
        <taxon>Muroidea</taxon>
        <taxon>Cricetidae</taxon>
        <taxon>Arvicolinae</taxon>
        <taxon>Microtus</taxon>
    </lineage>
</organism>
<dbReference type="InterPro" id="IPR041899">
    <property type="entry name" value="MAGE_WH2"/>
</dbReference>
<dbReference type="GeneID" id="102000268"/>
<accession>A0ABM0L469</accession>
<dbReference type="Gene3D" id="1.10.10.1200">
    <property type="entry name" value="MAGE homology domain, winged helix WH1 motif"/>
    <property type="match status" value="1"/>
</dbReference>
<evidence type="ECO:0000313" key="2">
    <source>
        <dbReference type="Proteomes" id="UP000694915"/>
    </source>
</evidence>
<dbReference type="Pfam" id="PF01454">
    <property type="entry name" value="MAGE"/>
    <property type="match status" value="1"/>
</dbReference>
<dbReference type="InterPro" id="IPR002190">
    <property type="entry name" value="MHD_dom"/>
</dbReference>
<proteinExistence type="predicted"/>
<gene>
    <name evidence="3" type="primary">LOC102000268</name>
</gene>
<dbReference type="PROSITE" id="PS50838">
    <property type="entry name" value="MAGE"/>
    <property type="match status" value="1"/>
</dbReference>
<dbReference type="InterPro" id="IPR037445">
    <property type="entry name" value="MAGE"/>
</dbReference>
<dbReference type="PANTHER" id="PTHR11736:SF84">
    <property type="entry name" value="MELANOMA-ASSOCIATED ANTIGEN C2"/>
    <property type="match status" value="1"/>
</dbReference>
<protein>
    <submittedName>
        <fullName evidence="3">Melanoma-associated antigen 10-like</fullName>
    </submittedName>
</protein>